<sequence>MKRILPVRVDWQPDRQSTIPVYEQIVRFVCRKIADGEWSIGTRLPSQRALARSFGINRSTIGMAVDALTAFGIIEGRHGAGTVIVSNTWSLLLPGHTDWGNYVSSGYFRENNRIVQAINQLEFVPNMVRLGTGELDPRLFPQAMMRIVLKQVGRRISSLGYPEPLGLQALRQAVSKHMERIGVYAPPSCILITSGALQALQLISASLLEGGSVVYTEAPTYLKSIQVFQSAGMSLSGVPMDDKGLQFWKIADRLSGNAASVHSLLYTIPTNHNPTGITMPETRRQELLDFCALHRLPVIEDGAYQDLCFDGKPVKPLKALDKGGMVIYLGSASKSLAPGLRIGWIIAPEPIVQRLSDVKMQVDYGASLLSQFVLTEFLSSGLYHAYTEELCRKLRCRRDSALDVLQRYYRDIAIWHVPQGGFYIWLTLQGNVDMELLFYKAASLGILINPGDIYDFGHNRSLRLSYAYTTPEEFEAAAVKMVGILKQLAR</sequence>
<evidence type="ECO:0000259" key="6">
    <source>
        <dbReference type="PROSITE" id="PS50949"/>
    </source>
</evidence>
<dbReference type="RefSeq" id="WP_048514295.1">
    <property type="nucleotide sequence ID" value="NZ_FUXD01000023.1"/>
</dbReference>
<evidence type="ECO:0000256" key="2">
    <source>
        <dbReference type="ARBA" id="ARBA00022898"/>
    </source>
</evidence>
<dbReference type="GO" id="GO:0003677">
    <property type="term" value="F:DNA binding"/>
    <property type="evidence" value="ECO:0007669"/>
    <property type="project" value="UniProtKB-KW"/>
</dbReference>
<comment type="caution">
    <text evidence="7">The sequence shown here is derived from an EMBL/GenBank/DDBJ whole genome shotgun (WGS) entry which is preliminary data.</text>
</comment>
<organism evidence="7 8">
    <name type="scientific">Megasphaera cerevisiae DSM 20462</name>
    <dbReference type="NCBI Taxonomy" id="1122219"/>
    <lineage>
        <taxon>Bacteria</taxon>
        <taxon>Bacillati</taxon>
        <taxon>Bacillota</taxon>
        <taxon>Negativicutes</taxon>
        <taxon>Veillonellales</taxon>
        <taxon>Veillonellaceae</taxon>
        <taxon>Megasphaera</taxon>
    </lineage>
</organism>
<proteinExistence type="inferred from homology"/>
<dbReference type="AlphaFoldDB" id="A0A0J6WSH7"/>
<dbReference type="GO" id="GO:0003700">
    <property type="term" value="F:DNA-binding transcription factor activity"/>
    <property type="evidence" value="ECO:0007669"/>
    <property type="project" value="InterPro"/>
</dbReference>
<dbReference type="PROSITE" id="PS50949">
    <property type="entry name" value="HTH_GNTR"/>
    <property type="match status" value="1"/>
</dbReference>
<evidence type="ECO:0000256" key="3">
    <source>
        <dbReference type="ARBA" id="ARBA00023015"/>
    </source>
</evidence>
<reference evidence="7 8" key="1">
    <citation type="submission" date="2015-06" db="EMBL/GenBank/DDBJ databases">
        <title>Draft genome sequence of beer spoilage bacterium Megasphaera cerevisiae type strain 20462.</title>
        <authorList>
            <person name="Kutumbaka K."/>
            <person name="Pasmowitz J."/>
            <person name="Mategko J."/>
            <person name="Reyes D."/>
            <person name="Friedrich A."/>
            <person name="Han S."/>
            <person name="Martens-Habbena W."/>
            <person name="Neal-McKinney J."/>
            <person name="Janagama H.K."/>
            <person name="Nadala C."/>
            <person name="Samadpour M."/>
        </authorList>
    </citation>
    <scope>NUCLEOTIDE SEQUENCE [LARGE SCALE GENOMIC DNA]</scope>
    <source>
        <strain evidence="7 8">DSM 20462</strain>
    </source>
</reference>
<dbReference type="InterPro" id="IPR051446">
    <property type="entry name" value="HTH_trans_reg/aminotransferase"/>
</dbReference>
<dbReference type="CDD" id="cd07377">
    <property type="entry name" value="WHTH_GntR"/>
    <property type="match status" value="1"/>
</dbReference>
<protein>
    <submittedName>
        <fullName evidence="7">GntR family transcriptional regulator</fullName>
    </submittedName>
</protein>
<keyword evidence="2" id="KW-0663">Pyridoxal phosphate</keyword>
<accession>A0A0J6WSH7</accession>
<dbReference type="GO" id="GO:0003824">
    <property type="term" value="F:catalytic activity"/>
    <property type="evidence" value="ECO:0007669"/>
    <property type="project" value="UniProtKB-ARBA"/>
</dbReference>
<gene>
    <name evidence="7" type="ORF">AB840_07910</name>
</gene>
<dbReference type="CDD" id="cd00609">
    <property type="entry name" value="AAT_like"/>
    <property type="match status" value="1"/>
</dbReference>
<dbReference type="InterPro" id="IPR015421">
    <property type="entry name" value="PyrdxlP-dep_Trfase_major"/>
</dbReference>
<keyword evidence="3" id="KW-0805">Transcription regulation</keyword>
<dbReference type="InterPro" id="IPR036390">
    <property type="entry name" value="WH_DNA-bd_sf"/>
</dbReference>
<dbReference type="InterPro" id="IPR004839">
    <property type="entry name" value="Aminotransferase_I/II_large"/>
</dbReference>
<keyword evidence="5" id="KW-0804">Transcription</keyword>
<evidence type="ECO:0000313" key="8">
    <source>
        <dbReference type="Proteomes" id="UP000036503"/>
    </source>
</evidence>
<dbReference type="Pfam" id="PF00155">
    <property type="entry name" value="Aminotran_1_2"/>
    <property type="match status" value="1"/>
</dbReference>
<dbReference type="OrthoDB" id="9802328at2"/>
<dbReference type="PRINTS" id="PR00035">
    <property type="entry name" value="HTHGNTR"/>
</dbReference>
<dbReference type="InParanoid" id="A0A0J6WSH7"/>
<evidence type="ECO:0000256" key="5">
    <source>
        <dbReference type="ARBA" id="ARBA00023163"/>
    </source>
</evidence>
<dbReference type="SMART" id="SM00345">
    <property type="entry name" value="HTH_GNTR"/>
    <property type="match status" value="1"/>
</dbReference>
<dbReference type="PATRIC" id="fig|1122219.3.peg.1264"/>
<dbReference type="SUPFAM" id="SSF53383">
    <property type="entry name" value="PLP-dependent transferases"/>
    <property type="match status" value="1"/>
</dbReference>
<keyword evidence="8" id="KW-1185">Reference proteome</keyword>
<dbReference type="Gene3D" id="1.10.10.10">
    <property type="entry name" value="Winged helix-like DNA-binding domain superfamily/Winged helix DNA-binding domain"/>
    <property type="match status" value="1"/>
</dbReference>
<dbReference type="Proteomes" id="UP000036503">
    <property type="component" value="Unassembled WGS sequence"/>
</dbReference>
<evidence type="ECO:0000256" key="4">
    <source>
        <dbReference type="ARBA" id="ARBA00023125"/>
    </source>
</evidence>
<dbReference type="Gene3D" id="3.40.640.10">
    <property type="entry name" value="Type I PLP-dependent aspartate aminotransferase-like (Major domain)"/>
    <property type="match status" value="1"/>
</dbReference>
<evidence type="ECO:0000313" key="7">
    <source>
        <dbReference type="EMBL" id="KMO86465.1"/>
    </source>
</evidence>
<evidence type="ECO:0000256" key="1">
    <source>
        <dbReference type="ARBA" id="ARBA00005384"/>
    </source>
</evidence>
<dbReference type="GO" id="GO:0030170">
    <property type="term" value="F:pyridoxal phosphate binding"/>
    <property type="evidence" value="ECO:0007669"/>
    <property type="project" value="InterPro"/>
</dbReference>
<dbReference type="PANTHER" id="PTHR46577">
    <property type="entry name" value="HTH-TYPE TRANSCRIPTIONAL REGULATORY PROTEIN GABR"/>
    <property type="match status" value="1"/>
</dbReference>
<dbReference type="InterPro" id="IPR036388">
    <property type="entry name" value="WH-like_DNA-bd_sf"/>
</dbReference>
<feature type="domain" description="HTH gntR-type" evidence="6">
    <location>
        <begin position="19"/>
        <end position="87"/>
    </location>
</feature>
<dbReference type="STRING" id="39029.BSR42_07865"/>
<dbReference type="InterPro" id="IPR015424">
    <property type="entry name" value="PyrdxlP-dep_Trfase"/>
</dbReference>
<dbReference type="FunCoup" id="A0A0J6WSH7">
    <property type="interactions" value="195"/>
</dbReference>
<name>A0A0J6WSH7_9FIRM</name>
<dbReference type="EMBL" id="LEKT01000022">
    <property type="protein sequence ID" value="KMO86465.1"/>
    <property type="molecule type" value="Genomic_DNA"/>
</dbReference>
<dbReference type="PANTHER" id="PTHR46577:SF2">
    <property type="entry name" value="TRANSCRIPTIONAL REGULATORY PROTEIN"/>
    <property type="match status" value="1"/>
</dbReference>
<keyword evidence="4" id="KW-0238">DNA-binding</keyword>
<comment type="similarity">
    <text evidence="1">In the C-terminal section; belongs to the class-I pyridoxal-phosphate-dependent aminotransferase family.</text>
</comment>
<dbReference type="Pfam" id="PF00392">
    <property type="entry name" value="GntR"/>
    <property type="match status" value="1"/>
</dbReference>
<dbReference type="InterPro" id="IPR000524">
    <property type="entry name" value="Tscrpt_reg_HTH_GntR"/>
</dbReference>
<dbReference type="Gene3D" id="3.90.1150.10">
    <property type="entry name" value="Aspartate Aminotransferase, domain 1"/>
    <property type="match status" value="1"/>
</dbReference>
<dbReference type="SUPFAM" id="SSF46785">
    <property type="entry name" value="Winged helix' DNA-binding domain"/>
    <property type="match status" value="1"/>
</dbReference>
<dbReference type="InterPro" id="IPR015422">
    <property type="entry name" value="PyrdxlP-dep_Trfase_small"/>
</dbReference>